<accession>K9WSU6</accession>
<evidence type="ECO:0000313" key="1">
    <source>
        <dbReference type="EMBL" id="AFZ23288.1"/>
    </source>
</evidence>
<dbReference type="RefSeq" id="WP_015206544.1">
    <property type="nucleotide sequence ID" value="NC_019757.1"/>
</dbReference>
<dbReference type="HOGENOM" id="CLU_204590_0_0_3"/>
<dbReference type="KEGG" id="csg:Cylst_0964"/>
<protein>
    <submittedName>
        <fullName evidence="1">Uncharacterized protein</fullName>
    </submittedName>
</protein>
<dbReference type="EMBL" id="CP003642">
    <property type="protein sequence ID" value="AFZ23288.1"/>
    <property type="molecule type" value="Genomic_DNA"/>
</dbReference>
<reference evidence="1 2" key="1">
    <citation type="submission" date="2012-06" db="EMBL/GenBank/DDBJ databases">
        <title>Finished chromosome of genome of Cylindrospermum stagnale PCC 7417.</title>
        <authorList>
            <consortium name="US DOE Joint Genome Institute"/>
            <person name="Gugger M."/>
            <person name="Coursin T."/>
            <person name="Rippka R."/>
            <person name="Tandeau De Marsac N."/>
            <person name="Huntemann M."/>
            <person name="Wei C.-L."/>
            <person name="Han J."/>
            <person name="Detter J.C."/>
            <person name="Han C."/>
            <person name="Tapia R."/>
            <person name="Chen A."/>
            <person name="Kyrpides N."/>
            <person name="Mavromatis K."/>
            <person name="Markowitz V."/>
            <person name="Szeto E."/>
            <person name="Ivanova N."/>
            <person name="Pagani I."/>
            <person name="Pati A."/>
            <person name="Goodwin L."/>
            <person name="Nordberg H.P."/>
            <person name="Cantor M.N."/>
            <person name="Hua S.X."/>
            <person name="Woyke T."/>
            <person name="Kerfeld C.A."/>
        </authorList>
    </citation>
    <scope>NUCLEOTIDE SEQUENCE [LARGE SCALE GENOMIC DNA]</scope>
    <source>
        <strain evidence="1 2">PCC 7417</strain>
    </source>
</reference>
<sequence>MAAIQLSELRLAGYDLLQDSESFLDELASEEIQNIVGGHYSHGRSYYDRSHHDYSHGYSKHGGWY</sequence>
<dbReference type="OrthoDB" id="495720at2"/>
<dbReference type="AlphaFoldDB" id="K9WSU6"/>
<dbReference type="Proteomes" id="UP000010475">
    <property type="component" value="Chromosome"/>
</dbReference>
<gene>
    <name evidence="1" type="ORF">Cylst_0964</name>
</gene>
<proteinExistence type="predicted"/>
<organism evidence="1 2">
    <name type="scientific">Cylindrospermum stagnale PCC 7417</name>
    <dbReference type="NCBI Taxonomy" id="56107"/>
    <lineage>
        <taxon>Bacteria</taxon>
        <taxon>Bacillati</taxon>
        <taxon>Cyanobacteriota</taxon>
        <taxon>Cyanophyceae</taxon>
        <taxon>Nostocales</taxon>
        <taxon>Nostocaceae</taxon>
        <taxon>Cylindrospermum</taxon>
    </lineage>
</organism>
<keyword evidence="2" id="KW-1185">Reference proteome</keyword>
<name>K9WSU6_9NOST</name>
<evidence type="ECO:0000313" key="2">
    <source>
        <dbReference type="Proteomes" id="UP000010475"/>
    </source>
</evidence>